<feature type="compositionally biased region" description="Acidic residues" evidence="1">
    <location>
        <begin position="250"/>
        <end position="264"/>
    </location>
</feature>
<proteinExistence type="predicted"/>
<dbReference type="Pfam" id="PF13930">
    <property type="entry name" value="Endonuclea_NS_2"/>
    <property type="match status" value="1"/>
</dbReference>
<sequence length="350" mass="38323">MINALYQRLHRILRFPQAPRPHRSRRLRCGALVLAFAFGFSLAPLCTGCDFLGVDHAPSAGAVDIVSVEDAQEIAEAEAPAFTADELAYAEENLGYESYSDLDELGRCGTASACLGPETMPDRDEERESIYEVRPTGWQTARYDSVEGESLYNRCHLIAWSLSAENANAENLVTGTRWMNAKEMLPVEEEVARYIDRTGNHVLYRSTPVFEGDELVCRGVLIEARSLEDDGSGIYLAVWCPNVQPGIAIDYDDGDNWESDEAEGGEQAPGASSQSGNDSVNGASGATGQQDASSGTLQARDYVLNTNSMRFHRPDCPSVQETAAHNREAFHGTRDELLELGYEPCGRCNP</sequence>
<feature type="domain" description="Type VII secretion system protein EssD-like" evidence="2">
    <location>
        <begin position="95"/>
        <end position="226"/>
    </location>
</feature>
<keyword evidence="3" id="KW-0255">Endonuclease</keyword>
<dbReference type="Proteomes" id="UP000753256">
    <property type="component" value="Unassembled WGS sequence"/>
</dbReference>
<name>A0A921IWC3_9ACTN</name>
<comment type="caution">
    <text evidence="3">The sequence shown here is derived from an EMBL/GenBank/DDBJ whole genome shotgun (WGS) entry which is preliminary data.</text>
</comment>
<keyword evidence="3" id="KW-0540">Nuclease</keyword>
<dbReference type="SUPFAM" id="SSF57884">
    <property type="entry name" value="Ada DNA repair protein, N-terminal domain (N-Ada 10)"/>
    <property type="match status" value="1"/>
</dbReference>
<evidence type="ECO:0000313" key="4">
    <source>
        <dbReference type="Proteomes" id="UP000753256"/>
    </source>
</evidence>
<gene>
    <name evidence="3" type="ORF">K8V70_09165</name>
</gene>
<organism evidence="3 4">
    <name type="scientific">Enorma phocaeensis</name>
    <dbReference type="NCBI Taxonomy" id="1871019"/>
    <lineage>
        <taxon>Bacteria</taxon>
        <taxon>Bacillati</taxon>
        <taxon>Actinomycetota</taxon>
        <taxon>Coriobacteriia</taxon>
        <taxon>Coriobacteriales</taxon>
        <taxon>Coriobacteriaceae</taxon>
        <taxon>Enorma</taxon>
    </lineage>
</organism>
<dbReference type="InterPro" id="IPR035451">
    <property type="entry name" value="Ada-like_dom_sf"/>
</dbReference>
<dbReference type="Gene3D" id="3.40.570.10">
    <property type="entry name" value="Extracellular Endonuclease, subunit A"/>
    <property type="match status" value="1"/>
</dbReference>
<protein>
    <submittedName>
        <fullName evidence="3">DNA/RNA non-specific endonuclease</fullName>
    </submittedName>
</protein>
<dbReference type="GO" id="GO:0004519">
    <property type="term" value="F:endonuclease activity"/>
    <property type="evidence" value="ECO:0007669"/>
    <property type="project" value="UniProtKB-KW"/>
</dbReference>
<evidence type="ECO:0000259" key="2">
    <source>
        <dbReference type="Pfam" id="PF13930"/>
    </source>
</evidence>
<feature type="region of interest" description="Disordered" evidence="1">
    <location>
        <begin position="250"/>
        <end position="296"/>
    </location>
</feature>
<accession>A0A921IWC3</accession>
<reference evidence="3" key="2">
    <citation type="submission" date="2021-09" db="EMBL/GenBank/DDBJ databases">
        <authorList>
            <person name="Gilroy R."/>
        </authorList>
    </citation>
    <scope>NUCLEOTIDE SEQUENCE</scope>
    <source>
        <strain evidence="3">ChiHjej13B12-9602</strain>
    </source>
</reference>
<evidence type="ECO:0000256" key="1">
    <source>
        <dbReference type="SAM" id="MobiDB-lite"/>
    </source>
</evidence>
<dbReference type="RefSeq" id="WP_273191137.1">
    <property type="nucleotide sequence ID" value="NZ_DYUZ01000033.1"/>
</dbReference>
<dbReference type="Gene3D" id="3.40.10.10">
    <property type="entry name" value="DNA Methylphosphotriester Repair Domain"/>
    <property type="match status" value="1"/>
</dbReference>
<dbReference type="AlphaFoldDB" id="A0A921IWC3"/>
<dbReference type="InterPro" id="IPR044927">
    <property type="entry name" value="Endonuclea_NS_2"/>
</dbReference>
<reference evidence="3" key="1">
    <citation type="journal article" date="2021" name="PeerJ">
        <title>Extensive microbial diversity within the chicken gut microbiome revealed by metagenomics and culture.</title>
        <authorList>
            <person name="Gilroy R."/>
            <person name="Ravi A."/>
            <person name="Getino M."/>
            <person name="Pursley I."/>
            <person name="Horton D.L."/>
            <person name="Alikhan N.F."/>
            <person name="Baker D."/>
            <person name="Gharbi K."/>
            <person name="Hall N."/>
            <person name="Watson M."/>
            <person name="Adriaenssens E.M."/>
            <person name="Foster-Nyarko E."/>
            <person name="Jarju S."/>
            <person name="Secka A."/>
            <person name="Antonio M."/>
            <person name="Oren A."/>
            <person name="Chaudhuri R.R."/>
            <person name="La Ragione R."/>
            <person name="Hildebrand F."/>
            <person name="Pallen M.J."/>
        </authorList>
    </citation>
    <scope>NUCLEOTIDE SEQUENCE</scope>
    <source>
        <strain evidence="3">ChiHjej13B12-9602</strain>
    </source>
</reference>
<feature type="compositionally biased region" description="Polar residues" evidence="1">
    <location>
        <begin position="270"/>
        <end position="296"/>
    </location>
</feature>
<evidence type="ECO:0000313" key="3">
    <source>
        <dbReference type="EMBL" id="HJG38005.1"/>
    </source>
</evidence>
<keyword evidence="3" id="KW-0378">Hydrolase</keyword>
<dbReference type="InterPro" id="IPR044929">
    <property type="entry name" value="DNA/RNA_non-sp_Endonuclease_sf"/>
</dbReference>
<dbReference type="EMBL" id="DYUZ01000033">
    <property type="protein sequence ID" value="HJG38005.1"/>
    <property type="molecule type" value="Genomic_DNA"/>
</dbReference>